<dbReference type="EMBL" id="JALNTZ010000475">
    <property type="protein sequence ID" value="KAJ3634455.1"/>
    <property type="molecule type" value="Genomic_DNA"/>
</dbReference>
<evidence type="ECO:0000313" key="2">
    <source>
        <dbReference type="Proteomes" id="UP001168821"/>
    </source>
</evidence>
<dbReference type="Proteomes" id="UP001168821">
    <property type="component" value="Unassembled WGS sequence"/>
</dbReference>
<reference evidence="1" key="1">
    <citation type="journal article" date="2023" name="G3 (Bethesda)">
        <title>Whole genome assemblies of Zophobas morio and Tenebrio molitor.</title>
        <authorList>
            <person name="Kaur S."/>
            <person name="Stinson S.A."/>
            <person name="diCenzo G.C."/>
        </authorList>
    </citation>
    <scope>NUCLEOTIDE SEQUENCE</scope>
    <source>
        <strain evidence="1">QUZm001</strain>
    </source>
</reference>
<keyword evidence="2" id="KW-1185">Reference proteome</keyword>
<gene>
    <name evidence="1" type="ORF">Zmor_016468</name>
</gene>
<name>A0AA38HJS6_9CUCU</name>
<sequence>MYEHEEGFVDVYMMGTNYSKFIGKTIDISSAARGGINIKAKVVGRILVNYSVLLRQKPDTFVMDSHDLYQIYQDQNIKEMPNLTVQVEDKTHTDLSYDPTKI</sequence>
<proteinExistence type="predicted"/>
<comment type="caution">
    <text evidence="1">The sequence shown here is derived from an EMBL/GenBank/DDBJ whole genome shotgun (WGS) entry which is preliminary data.</text>
</comment>
<protein>
    <submittedName>
        <fullName evidence="1">Uncharacterized protein</fullName>
    </submittedName>
</protein>
<accession>A0AA38HJS6</accession>
<dbReference type="AlphaFoldDB" id="A0AA38HJS6"/>
<evidence type="ECO:0000313" key="1">
    <source>
        <dbReference type="EMBL" id="KAJ3634455.1"/>
    </source>
</evidence>
<organism evidence="1 2">
    <name type="scientific">Zophobas morio</name>
    <dbReference type="NCBI Taxonomy" id="2755281"/>
    <lineage>
        <taxon>Eukaryota</taxon>
        <taxon>Metazoa</taxon>
        <taxon>Ecdysozoa</taxon>
        <taxon>Arthropoda</taxon>
        <taxon>Hexapoda</taxon>
        <taxon>Insecta</taxon>
        <taxon>Pterygota</taxon>
        <taxon>Neoptera</taxon>
        <taxon>Endopterygota</taxon>
        <taxon>Coleoptera</taxon>
        <taxon>Polyphaga</taxon>
        <taxon>Cucujiformia</taxon>
        <taxon>Tenebrionidae</taxon>
        <taxon>Zophobas</taxon>
    </lineage>
</organism>